<gene>
    <name evidence="2" type="ORF">PA7_32880</name>
</gene>
<dbReference type="STRING" id="1123024.GCA_000423625_03925"/>
<accession>A0A511D3T9</accession>
<dbReference type="EMBL" id="BJVI01000037">
    <property type="protein sequence ID" value="GEL19451.1"/>
    <property type="molecule type" value="Genomic_DNA"/>
</dbReference>
<keyword evidence="3" id="KW-1185">Reference proteome</keyword>
<dbReference type="AlphaFoldDB" id="A0A511D3T9"/>
<proteinExistence type="predicted"/>
<sequence>MMSPSTSTTYAVNPYEATARARKAFRLFRIMGAAIDATPGLPVTAGNLRVICTDDSLTGLRHEIEELAGVRPASEITWATVEGLLIERYLGRPEVTDPVPRLVDEMDRSEEERQAAPATHEAPGERSR</sequence>
<dbReference type="RefSeq" id="WP_147201172.1">
    <property type="nucleotide sequence ID" value="NZ_BJVI01000037.1"/>
</dbReference>
<protein>
    <submittedName>
        <fullName evidence="2">Uncharacterized protein</fullName>
    </submittedName>
</protein>
<name>A0A511D3T9_9PSEU</name>
<feature type="region of interest" description="Disordered" evidence="1">
    <location>
        <begin position="103"/>
        <end position="128"/>
    </location>
</feature>
<evidence type="ECO:0000256" key="1">
    <source>
        <dbReference type="SAM" id="MobiDB-lite"/>
    </source>
</evidence>
<dbReference type="Proteomes" id="UP000321328">
    <property type="component" value="Unassembled WGS sequence"/>
</dbReference>
<organism evidence="2 3">
    <name type="scientific">Pseudonocardia asaccharolytica DSM 44247 = NBRC 16224</name>
    <dbReference type="NCBI Taxonomy" id="1123024"/>
    <lineage>
        <taxon>Bacteria</taxon>
        <taxon>Bacillati</taxon>
        <taxon>Actinomycetota</taxon>
        <taxon>Actinomycetes</taxon>
        <taxon>Pseudonocardiales</taxon>
        <taxon>Pseudonocardiaceae</taxon>
        <taxon>Pseudonocardia</taxon>
    </lineage>
</organism>
<comment type="caution">
    <text evidence="2">The sequence shown here is derived from an EMBL/GenBank/DDBJ whole genome shotgun (WGS) entry which is preliminary data.</text>
</comment>
<evidence type="ECO:0000313" key="2">
    <source>
        <dbReference type="EMBL" id="GEL19451.1"/>
    </source>
</evidence>
<evidence type="ECO:0000313" key="3">
    <source>
        <dbReference type="Proteomes" id="UP000321328"/>
    </source>
</evidence>
<reference evidence="2 3" key="1">
    <citation type="submission" date="2019-07" db="EMBL/GenBank/DDBJ databases">
        <title>Whole genome shotgun sequence of Pseudonocardia asaccharolytica NBRC 16224.</title>
        <authorList>
            <person name="Hosoyama A."/>
            <person name="Uohara A."/>
            <person name="Ohji S."/>
            <person name="Ichikawa N."/>
        </authorList>
    </citation>
    <scope>NUCLEOTIDE SEQUENCE [LARGE SCALE GENOMIC DNA]</scope>
    <source>
        <strain evidence="2 3">NBRC 16224</strain>
    </source>
</reference>
<feature type="compositionally biased region" description="Basic and acidic residues" evidence="1">
    <location>
        <begin position="103"/>
        <end position="114"/>
    </location>
</feature>